<feature type="compositionally biased region" description="Basic and acidic residues" evidence="1">
    <location>
        <begin position="58"/>
        <end position="73"/>
    </location>
</feature>
<reference evidence="2 3" key="2">
    <citation type="submission" date="2015-10" db="EMBL/GenBank/DDBJ databases">
        <title>Comparative genomics and high-throughput reverse genetic screens identify a new phytobacterial MAMP and an Arabidopsis receptor required for immune elicitation.</title>
        <authorList>
            <person name="Mott G.A."/>
            <person name="Thakur S."/>
            <person name="Wang P.W."/>
            <person name="Desveaux D."/>
            <person name="Guttman D.S."/>
        </authorList>
    </citation>
    <scope>NUCLEOTIDE SEQUENCE [LARGE SCALE GENOMIC DNA]</scope>
    <source>
        <strain evidence="2 3">0788_9</strain>
    </source>
</reference>
<proteinExistence type="predicted"/>
<feature type="region of interest" description="Disordered" evidence="1">
    <location>
        <begin position="58"/>
        <end position="80"/>
    </location>
</feature>
<sequence>MKKQREWPITTSRRSILGNTYDNRELNVKQHVSGCHTQNRQRSYKTDLIKALSCNRFASRDPHQDNARTRSDTAPRLTSS</sequence>
<reference evidence="2 3" key="1">
    <citation type="submission" date="2015-07" db="EMBL/GenBank/DDBJ databases">
        <authorList>
            <person name="Noorani M."/>
        </authorList>
    </citation>
    <scope>NUCLEOTIDE SEQUENCE [LARGE SCALE GENOMIC DNA]</scope>
    <source>
        <strain evidence="2 3">0788_9</strain>
    </source>
</reference>
<evidence type="ECO:0000313" key="2">
    <source>
        <dbReference type="EMBL" id="KPC35812.1"/>
    </source>
</evidence>
<dbReference type="Proteomes" id="UP000037891">
    <property type="component" value="Unassembled WGS sequence"/>
</dbReference>
<evidence type="ECO:0000313" key="3">
    <source>
        <dbReference type="Proteomes" id="UP000037891"/>
    </source>
</evidence>
<accession>A0A0N0GHZ3</accession>
<dbReference type="EMBL" id="LGLN01000013">
    <property type="protein sequence ID" value="KPC35812.1"/>
    <property type="molecule type" value="Genomic_DNA"/>
</dbReference>
<dbReference type="PATRIC" id="fig|81035.3.peg.4490"/>
<gene>
    <name evidence="2" type="ORF">ABJ99_4224</name>
</gene>
<name>A0A0N0GHZ3_PSESX</name>
<organism evidence="2 3">
    <name type="scientific">Pseudomonas syringae pv. cilantro</name>
    <dbReference type="NCBI Taxonomy" id="81035"/>
    <lineage>
        <taxon>Bacteria</taxon>
        <taxon>Pseudomonadati</taxon>
        <taxon>Pseudomonadota</taxon>
        <taxon>Gammaproteobacteria</taxon>
        <taxon>Pseudomonadales</taxon>
        <taxon>Pseudomonadaceae</taxon>
        <taxon>Pseudomonas</taxon>
        <taxon>Pseudomonas syringae</taxon>
    </lineage>
</organism>
<evidence type="ECO:0000256" key="1">
    <source>
        <dbReference type="SAM" id="MobiDB-lite"/>
    </source>
</evidence>
<protein>
    <submittedName>
        <fullName evidence="2">Uncharacterized protein</fullName>
    </submittedName>
</protein>
<comment type="caution">
    <text evidence="2">The sequence shown here is derived from an EMBL/GenBank/DDBJ whole genome shotgun (WGS) entry which is preliminary data.</text>
</comment>
<dbReference type="AlphaFoldDB" id="A0A0N0GHZ3"/>